<protein>
    <recommendedName>
        <fullName evidence="3">DUF4176 domain-containing protein</fullName>
    </recommendedName>
</protein>
<dbReference type="RefSeq" id="WP_002357788.1">
    <property type="nucleotide sequence ID" value="NZ_GL454489.1"/>
</dbReference>
<evidence type="ECO:0008006" key="3">
    <source>
        <dbReference type="Google" id="ProtNLM"/>
    </source>
</evidence>
<dbReference type="EMBL" id="AEBR01000110">
    <property type="protein sequence ID" value="EFM81328.1"/>
    <property type="molecule type" value="Genomic_DNA"/>
</dbReference>
<reference evidence="1 2" key="1">
    <citation type="submission" date="2010-07" db="EMBL/GenBank/DDBJ databases">
        <authorList>
            <person name="Sid Ahmed O."/>
        </authorList>
    </citation>
    <scope>NUCLEOTIDE SEQUENCE [LARGE SCALE GENOMIC DNA]</scope>
    <source>
        <strain evidence="1 2">TX4248</strain>
    </source>
</reference>
<dbReference type="Pfam" id="PF13780">
    <property type="entry name" value="DUF4176"/>
    <property type="match status" value="1"/>
</dbReference>
<dbReference type="Proteomes" id="UP000004846">
    <property type="component" value="Unassembled WGS sequence"/>
</dbReference>
<evidence type="ECO:0000313" key="1">
    <source>
        <dbReference type="EMBL" id="EFM81328.1"/>
    </source>
</evidence>
<dbReference type="AlphaFoldDB" id="A0A125W228"/>
<name>A0A125W228_ENTFL</name>
<dbReference type="HOGENOM" id="CLU_094971_0_0_9"/>
<comment type="caution">
    <text evidence="1">The sequence shown here is derived from an EMBL/GenBank/DDBJ whole genome shotgun (WGS) entry which is preliminary data.</text>
</comment>
<dbReference type="InterPro" id="IPR025233">
    <property type="entry name" value="DUF4176"/>
</dbReference>
<organism evidence="1 2">
    <name type="scientific">Enterococcus faecalis TX4248</name>
    <dbReference type="NCBI Taxonomy" id="749495"/>
    <lineage>
        <taxon>Bacteria</taxon>
        <taxon>Bacillati</taxon>
        <taxon>Bacillota</taxon>
        <taxon>Bacilli</taxon>
        <taxon>Lactobacillales</taxon>
        <taxon>Enterococcaceae</taxon>
        <taxon>Enterococcus</taxon>
    </lineage>
</organism>
<sequence length="214" mass="24656">MNQQQKELWVATIESSNLTGEITKDTINELGLILGGQPQLAQNIYQSFLNQTTSYEHKPRIGAIIHISFDYEKERVTFAWLKKQVVLTVPQFKRFMGFVDTIFTEIYPIGTIVELDEELLTEDVKALFTTDELGLFVSVQGRKLTIPETQMMIDYVGTLWPFGLQAEVEPIYFNSVMVKRVISEGPTNAYEEKFTFEVLRKQLAQDEKYSCTYV</sequence>
<evidence type="ECO:0000313" key="2">
    <source>
        <dbReference type="Proteomes" id="UP000004846"/>
    </source>
</evidence>
<gene>
    <name evidence="1" type="ORF">HMPREF9498_03267</name>
</gene>
<accession>A0A125W228</accession>
<proteinExistence type="predicted"/>